<gene>
    <name evidence="1" type="ORF">ASD8599_00221</name>
</gene>
<dbReference type="Proteomes" id="UP000244880">
    <property type="component" value="Unassembled WGS sequence"/>
</dbReference>
<reference evidence="1 2" key="1">
    <citation type="submission" date="2018-03" db="EMBL/GenBank/DDBJ databases">
        <authorList>
            <person name="Keele B.F."/>
        </authorList>
    </citation>
    <scope>NUCLEOTIDE SEQUENCE [LARGE SCALE GENOMIC DNA]</scope>
    <source>
        <strain evidence="1 2">CECT 8599</strain>
    </source>
</reference>
<accession>A0A2R8B8W6</accession>
<evidence type="ECO:0000313" key="2">
    <source>
        <dbReference type="Proteomes" id="UP000244880"/>
    </source>
</evidence>
<dbReference type="EMBL" id="OMOR01000001">
    <property type="protein sequence ID" value="SPH19496.1"/>
    <property type="molecule type" value="Genomic_DNA"/>
</dbReference>
<organism evidence="1 2">
    <name type="scientific">Ascidiaceihabitans donghaensis</name>
    <dbReference type="NCBI Taxonomy" id="1510460"/>
    <lineage>
        <taxon>Bacteria</taxon>
        <taxon>Pseudomonadati</taxon>
        <taxon>Pseudomonadota</taxon>
        <taxon>Alphaproteobacteria</taxon>
        <taxon>Rhodobacterales</taxon>
        <taxon>Paracoccaceae</taxon>
        <taxon>Ascidiaceihabitans</taxon>
    </lineage>
</organism>
<keyword evidence="2" id="KW-1185">Reference proteome</keyword>
<dbReference type="AlphaFoldDB" id="A0A2R8B8W6"/>
<name>A0A2R8B8W6_9RHOB</name>
<evidence type="ECO:0000313" key="1">
    <source>
        <dbReference type="EMBL" id="SPH19496.1"/>
    </source>
</evidence>
<proteinExistence type="predicted"/>
<evidence type="ECO:0008006" key="3">
    <source>
        <dbReference type="Google" id="ProtNLM"/>
    </source>
</evidence>
<protein>
    <recommendedName>
        <fullName evidence="3">Helix-turn-helix domain-containing protein</fullName>
    </recommendedName>
</protein>
<sequence>MASGVNKKGRSKAKFVQLYYWFLNSEAWATMPPGPRALYVELKRQYNSHNNGAIFLSHRDAAKALAVHRNTVGPWFRILEERGFIKMTRGSFLGPSGVGSAASWALTELATMDGKRATMDFKKYKSPAQKPCSPVTKSVHCNAENAKRAQNM</sequence>